<name>A0A8S1ITG0_9CHLO</name>
<evidence type="ECO:0000256" key="2">
    <source>
        <dbReference type="SAM" id="MobiDB-lite"/>
    </source>
</evidence>
<dbReference type="AlphaFoldDB" id="A0A8S1ITG0"/>
<feature type="compositionally biased region" description="Basic and acidic residues" evidence="2">
    <location>
        <begin position="56"/>
        <end position="70"/>
    </location>
</feature>
<protein>
    <submittedName>
        <fullName evidence="3">Uncharacterized protein</fullName>
    </submittedName>
</protein>
<keyword evidence="4" id="KW-1185">Reference proteome</keyword>
<dbReference type="EMBL" id="CAJHUC010000630">
    <property type="protein sequence ID" value="CAD7697228.1"/>
    <property type="molecule type" value="Genomic_DNA"/>
</dbReference>
<organism evidence="3 4">
    <name type="scientific">Ostreobium quekettii</name>
    <dbReference type="NCBI Taxonomy" id="121088"/>
    <lineage>
        <taxon>Eukaryota</taxon>
        <taxon>Viridiplantae</taxon>
        <taxon>Chlorophyta</taxon>
        <taxon>core chlorophytes</taxon>
        <taxon>Ulvophyceae</taxon>
        <taxon>TCBD clade</taxon>
        <taxon>Bryopsidales</taxon>
        <taxon>Ostreobineae</taxon>
        <taxon>Ostreobiaceae</taxon>
        <taxon>Ostreobium</taxon>
    </lineage>
</organism>
<evidence type="ECO:0000313" key="3">
    <source>
        <dbReference type="EMBL" id="CAD7697228.1"/>
    </source>
</evidence>
<comment type="caution">
    <text evidence="3">The sequence shown here is derived from an EMBL/GenBank/DDBJ whole genome shotgun (WGS) entry which is preliminary data.</text>
</comment>
<keyword evidence="1" id="KW-0175">Coiled coil</keyword>
<accession>A0A8S1ITG0</accession>
<evidence type="ECO:0000256" key="1">
    <source>
        <dbReference type="SAM" id="Coils"/>
    </source>
</evidence>
<feature type="region of interest" description="Disordered" evidence="2">
    <location>
        <begin position="45"/>
        <end position="70"/>
    </location>
</feature>
<sequence>MGPTDMDVNTDATSMNELVREKLVGALRVRQLQRREEALVEELEAQRRNARASAEQMEREATERRELRSEVDALRRTGEGLQGRLEAAERERRRAESRLGEANAAVAEYRKKTEELVVEKSDLTARLAQRWETLAHQHRQASEQRTIVEADKLKHFAEERARQAESHIRDLSRSNAALKGQIEVLKLEKRRNEDLQVETADLKQQLLEKTANFDGLSRKVSEMQKELQAKEKLHLTQLSRVEMEVTKLREAGDKCMQQALEAEIQFKEKLRDQELE</sequence>
<feature type="coiled-coil region" evidence="1">
    <location>
        <begin position="154"/>
        <end position="233"/>
    </location>
</feature>
<proteinExistence type="predicted"/>
<evidence type="ECO:0000313" key="4">
    <source>
        <dbReference type="Proteomes" id="UP000708148"/>
    </source>
</evidence>
<gene>
    <name evidence="3" type="ORF">OSTQU699_LOCUS2589</name>
</gene>
<dbReference type="Proteomes" id="UP000708148">
    <property type="component" value="Unassembled WGS sequence"/>
</dbReference>
<reference evidence="3" key="1">
    <citation type="submission" date="2020-12" db="EMBL/GenBank/DDBJ databases">
        <authorList>
            <person name="Iha C."/>
        </authorList>
    </citation>
    <scope>NUCLEOTIDE SEQUENCE</scope>
</reference>